<organism evidence="3 4">
    <name type="scientific">Alkalispirochaeta sphaeroplastigenens</name>
    <dbReference type="NCBI Taxonomy" id="1187066"/>
    <lineage>
        <taxon>Bacteria</taxon>
        <taxon>Pseudomonadati</taxon>
        <taxon>Spirochaetota</taxon>
        <taxon>Spirochaetia</taxon>
        <taxon>Spirochaetales</taxon>
        <taxon>Spirochaetaceae</taxon>
        <taxon>Alkalispirochaeta</taxon>
    </lineage>
</organism>
<dbReference type="Proteomes" id="UP000237350">
    <property type="component" value="Unassembled WGS sequence"/>
</dbReference>
<keyword evidence="2" id="KW-0812">Transmembrane</keyword>
<protein>
    <submittedName>
        <fullName evidence="3">Uncharacterized protein</fullName>
    </submittedName>
</protein>
<keyword evidence="2" id="KW-1133">Transmembrane helix</keyword>
<dbReference type="OrthoDB" id="361765at2"/>
<dbReference type="AlphaFoldDB" id="A0A2S4JN65"/>
<name>A0A2S4JN65_9SPIO</name>
<sequence>MGAVAFGVALVLFAVYAVLPASVPFAVLNWGEQVLAVLAGGVPILALFIGLIAVMIGIADIKDKKEAEKEEAEEARAAARENSRTSAPETDKS</sequence>
<accession>A0A2S4JN65</accession>
<feature type="transmembrane region" description="Helical" evidence="2">
    <location>
        <begin position="36"/>
        <end position="59"/>
    </location>
</feature>
<comment type="caution">
    <text evidence="3">The sequence shown here is derived from an EMBL/GenBank/DDBJ whole genome shotgun (WGS) entry which is preliminary data.</text>
</comment>
<gene>
    <name evidence="3" type="ORF">AU468_08830</name>
</gene>
<evidence type="ECO:0000313" key="4">
    <source>
        <dbReference type="Proteomes" id="UP000237350"/>
    </source>
</evidence>
<evidence type="ECO:0000313" key="3">
    <source>
        <dbReference type="EMBL" id="POR00966.1"/>
    </source>
</evidence>
<evidence type="ECO:0000256" key="1">
    <source>
        <dbReference type="SAM" id="MobiDB-lite"/>
    </source>
</evidence>
<dbReference type="EMBL" id="LPWH01000070">
    <property type="protein sequence ID" value="POR00966.1"/>
    <property type="molecule type" value="Genomic_DNA"/>
</dbReference>
<evidence type="ECO:0000256" key="2">
    <source>
        <dbReference type="SAM" id="Phobius"/>
    </source>
</evidence>
<keyword evidence="2" id="KW-0472">Membrane</keyword>
<keyword evidence="4" id="KW-1185">Reference proteome</keyword>
<proteinExistence type="predicted"/>
<feature type="region of interest" description="Disordered" evidence="1">
    <location>
        <begin position="69"/>
        <end position="93"/>
    </location>
</feature>
<reference evidence="4" key="1">
    <citation type="submission" date="2015-12" db="EMBL/GenBank/DDBJ databases">
        <authorList>
            <person name="Lodha T.D."/>
            <person name="Chintalapati S."/>
            <person name="Chintalapati V.R."/>
            <person name="Sravanthi T."/>
        </authorList>
    </citation>
    <scope>NUCLEOTIDE SEQUENCE [LARGE SCALE GENOMIC DNA]</scope>
    <source>
        <strain evidence="4">JC133</strain>
    </source>
</reference>
<dbReference type="RefSeq" id="WP_018525363.1">
    <property type="nucleotide sequence ID" value="NZ_LPWH01000070.1"/>
</dbReference>